<evidence type="ECO:0000313" key="2">
    <source>
        <dbReference type="Proteomes" id="UP001497680"/>
    </source>
</evidence>
<keyword evidence="2" id="KW-1185">Reference proteome</keyword>
<sequence>MAPPNQETRSDVLPAYQEFPQQSPYPAAVELPAEREPVELPAEVPAGTPVSGPTVSSPFNFPSDTHLPEYTVPTPSNAEHRPIAIPQIQATPTAPFLDAYSLLLLRHGVTRETWAAFLTTLSGFLAATVSQKAVSHAAEMAQHVGDVPKRFGQDTWAHAKRTGHHIADSAKSGNVIGMIAGAVALPVATAVRGVGAAVSLPFAALGAVVRNPKTPRERAVAYAESANVKWLRRRGLEAHLMDTKELSHALGLLEAAELLQTARAAREYPSAQAQIAALGARVVELEVRRPGPLDLEVNTLWLVVTQMGEEHGHHYFEKEKGKRR</sequence>
<proteinExistence type="predicted"/>
<protein>
    <submittedName>
        <fullName evidence="1">Uncharacterized protein</fullName>
    </submittedName>
</protein>
<organism evidence="1 2">
    <name type="scientific">Hypoxylon rubiginosum</name>
    <dbReference type="NCBI Taxonomy" id="110542"/>
    <lineage>
        <taxon>Eukaryota</taxon>
        <taxon>Fungi</taxon>
        <taxon>Dikarya</taxon>
        <taxon>Ascomycota</taxon>
        <taxon>Pezizomycotina</taxon>
        <taxon>Sordariomycetes</taxon>
        <taxon>Xylariomycetidae</taxon>
        <taxon>Xylariales</taxon>
        <taxon>Hypoxylaceae</taxon>
        <taxon>Hypoxylon</taxon>
    </lineage>
</organism>
<gene>
    <name evidence="1" type="ORF">F4821DRAFT_230937</name>
</gene>
<evidence type="ECO:0000313" key="1">
    <source>
        <dbReference type="EMBL" id="KAI6089800.1"/>
    </source>
</evidence>
<name>A0ACC0DBM6_9PEZI</name>
<accession>A0ACC0DBM6</accession>
<dbReference type="EMBL" id="MU394294">
    <property type="protein sequence ID" value="KAI6089800.1"/>
    <property type="molecule type" value="Genomic_DNA"/>
</dbReference>
<dbReference type="Proteomes" id="UP001497680">
    <property type="component" value="Unassembled WGS sequence"/>
</dbReference>
<reference evidence="1 2" key="1">
    <citation type="journal article" date="2022" name="New Phytol.">
        <title>Ecological generalism drives hyperdiversity of secondary metabolite gene clusters in xylarialean endophytes.</title>
        <authorList>
            <person name="Franco M.E.E."/>
            <person name="Wisecaver J.H."/>
            <person name="Arnold A.E."/>
            <person name="Ju Y.M."/>
            <person name="Slot J.C."/>
            <person name="Ahrendt S."/>
            <person name="Moore L.P."/>
            <person name="Eastman K.E."/>
            <person name="Scott K."/>
            <person name="Konkel Z."/>
            <person name="Mondo S.J."/>
            <person name="Kuo A."/>
            <person name="Hayes R.D."/>
            <person name="Haridas S."/>
            <person name="Andreopoulos B."/>
            <person name="Riley R."/>
            <person name="LaButti K."/>
            <person name="Pangilinan J."/>
            <person name="Lipzen A."/>
            <person name="Amirebrahimi M."/>
            <person name="Yan J."/>
            <person name="Adam C."/>
            <person name="Keymanesh K."/>
            <person name="Ng V."/>
            <person name="Louie K."/>
            <person name="Northen T."/>
            <person name="Drula E."/>
            <person name="Henrissat B."/>
            <person name="Hsieh H.M."/>
            <person name="Youens-Clark K."/>
            <person name="Lutzoni F."/>
            <person name="Miadlikowska J."/>
            <person name="Eastwood D.C."/>
            <person name="Hamelin R.C."/>
            <person name="Grigoriev I.V."/>
            <person name="U'Ren J.M."/>
        </authorList>
    </citation>
    <scope>NUCLEOTIDE SEQUENCE [LARGE SCALE GENOMIC DNA]</scope>
    <source>
        <strain evidence="1 2">ER1909</strain>
    </source>
</reference>
<comment type="caution">
    <text evidence="1">The sequence shown here is derived from an EMBL/GenBank/DDBJ whole genome shotgun (WGS) entry which is preliminary data.</text>
</comment>